<name>A0A6J6LKA0_9ZZZZ</name>
<evidence type="ECO:0000256" key="1">
    <source>
        <dbReference type="SAM" id="MobiDB-lite"/>
    </source>
</evidence>
<accession>A0A6J6LKA0</accession>
<protein>
    <submittedName>
        <fullName evidence="2">Unannotated protein</fullName>
    </submittedName>
</protein>
<feature type="region of interest" description="Disordered" evidence="1">
    <location>
        <begin position="92"/>
        <end position="117"/>
    </location>
</feature>
<reference evidence="2" key="1">
    <citation type="submission" date="2020-05" db="EMBL/GenBank/DDBJ databases">
        <authorList>
            <person name="Chiriac C."/>
            <person name="Salcher M."/>
            <person name="Ghai R."/>
            <person name="Kavagutti S V."/>
        </authorList>
    </citation>
    <scope>NUCLEOTIDE SEQUENCE</scope>
</reference>
<organism evidence="2">
    <name type="scientific">freshwater metagenome</name>
    <dbReference type="NCBI Taxonomy" id="449393"/>
    <lineage>
        <taxon>unclassified sequences</taxon>
        <taxon>metagenomes</taxon>
        <taxon>ecological metagenomes</taxon>
    </lineage>
</organism>
<dbReference type="AlphaFoldDB" id="A0A6J6LKA0"/>
<proteinExistence type="predicted"/>
<gene>
    <name evidence="2" type="ORF">UFOPK2143_01850</name>
</gene>
<dbReference type="EMBL" id="CAEZVV010000207">
    <property type="protein sequence ID" value="CAB4661079.1"/>
    <property type="molecule type" value="Genomic_DNA"/>
</dbReference>
<evidence type="ECO:0000313" key="2">
    <source>
        <dbReference type="EMBL" id="CAB4661079.1"/>
    </source>
</evidence>
<sequence>MVTWRSAGLAVTTVGEPGMVAGVAPAAALGDPVPPLVIADTRNPYAVPFVRPEMTRRVVGDPVSATTTVHVLPPSVDCSILYPVIEAPPVEDGAVHESATDALPGDATSAVGTSGAP</sequence>